<comment type="caution">
    <text evidence="1">The sequence shown here is derived from an EMBL/GenBank/DDBJ whole genome shotgun (WGS) entry which is preliminary data.</text>
</comment>
<reference evidence="1 2" key="1">
    <citation type="submission" date="2019-05" db="EMBL/GenBank/DDBJ databases">
        <title>Another draft genome of Portunus trituberculatus and its Hox gene families provides insights of decapod evolution.</title>
        <authorList>
            <person name="Jeong J.-H."/>
            <person name="Song I."/>
            <person name="Kim S."/>
            <person name="Choi T."/>
            <person name="Kim D."/>
            <person name="Ryu S."/>
            <person name="Kim W."/>
        </authorList>
    </citation>
    <scope>NUCLEOTIDE SEQUENCE [LARGE SCALE GENOMIC DNA]</scope>
    <source>
        <tissue evidence="1">Muscle</tissue>
    </source>
</reference>
<evidence type="ECO:0000313" key="2">
    <source>
        <dbReference type="Proteomes" id="UP000324222"/>
    </source>
</evidence>
<keyword evidence="2" id="KW-1185">Reference proteome</keyword>
<dbReference type="EMBL" id="VSRR010149053">
    <property type="protein sequence ID" value="MPD06036.1"/>
    <property type="molecule type" value="Genomic_DNA"/>
</dbReference>
<dbReference type="AlphaFoldDB" id="A0A5B7KGP6"/>
<protein>
    <submittedName>
        <fullName evidence="1">Uncharacterized protein</fullName>
    </submittedName>
</protein>
<sequence>MSPSFLPSLFLSPSSSSLHLSSRHCSAKDIRALKFPSRVVLHGTRFMLRLLTCSGNPCSPGRLSIKTRSGK</sequence>
<organism evidence="1 2">
    <name type="scientific">Portunus trituberculatus</name>
    <name type="common">Swimming crab</name>
    <name type="synonym">Neptunus trituberculatus</name>
    <dbReference type="NCBI Taxonomy" id="210409"/>
    <lineage>
        <taxon>Eukaryota</taxon>
        <taxon>Metazoa</taxon>
        <taxon>Ecdysozoa</taxon>
        <taxon>Arthropoda</taxon>
        <taxon>Crustacea</taxon>
        <taxon>Multicrustacea</taxon>
        <taxon>Malacostraca</taxon>
        <taxon>Eumalacostraca</taxon>
        <taxon>Eucarida</taxon>
        <taxon>Decapoda</taxon>
        <taxon>Pleocyemata</taxon>
        <taxon>Brachyura</taxon>
        <taxon>Eubrachyura</taxon>
        <taxon>Portunoidea</taxon>
        <taxon>Portunidae</taxon>
        <taxon>Portuninae</taxon>
        <taxon>Portunus</taxon>
    </lineage>
</organism>
<gene>
    <name evidence="1" type="ORF">E2C01_101815</name>
</gene>
<accession>A0A5B7KGP6</accession>
<name>A0A5B7KGP6_PORTR</name>
<proteinExistence type="predicted"/>
<evidence type="ECO:0000313" key="1">
    <source>
        <dbReference type="EMBL" id="MPD06036.1"/>
    </source>
</evidence>
<dbReference type="Proteomes" id="UP000324222">
    <property type="component" value="Unassembled WGS sequence"/>
</dbReference>